<dbReference type="AlphaFoldDB" id="A0A542YSP9"/>
<evidence type="ECO:0000256" key="9">
    <source>
        <dbReference type="SAM" id="Phobius"/>
    </source>
</evidence>
<dbReference type="GO" id="GO:0022857">
    <property type="term" value="F:transmembrane transporter activity"/>
    <property type="evidence" value="ECO:0007669"/>
    <property type="project" value="InterPro"/>
</dbReference>
<dbReference type="GO" id="GO:0006865">
    <property type="term" value="P:amino acid transport"/>
    <property type="evidence" value="ECO:0007669"/>
    <property type="project" value="UniProtKB-KW"/>
</dbReference>
<evidence type="ECO:0000313" key="11">
    <source>
        <dbReference type="Proteomes" id="UP000319516"/>
    </source>
</evidence>
<evidence type="ECO:0000313" key="10">
    <source>
        <dbReference type="EMBL" id="TQL51087.1"/>
    </source>
</evidence>
<feature type="transmembrane region" description="Helical" evidence="9">
    <location>
        <begin position="49"/>
        <end position="78"/>
    </location>
</feature>
<accession>A0A542YSP9</accession>
<dbReference type="Pfam" id="PF02653">
    <property type="entry name" value="BPD_transp_2"/>
    <property type="match status" value="1"/>
</dbReference>
<feature type="transmembrane region" description="Helical" evidence="9">
    <location>
        <begin position="7"/>
        <end position="29"/>
    </location>
</feature>
<reference evidence="10 11" key="1">
    <citation type="submission" date="2019-06" db="EMBL/GenBank/DDBJ databases">
        <title>Sequencing the genomes of 1000 actinobacteria strains.</title>
        <authorList>
            <person name="Klenk H.-P."/>
        </authorList>
    </citation>
    <scope>NUCLEOTIDE SEQUENCE [LARGE SCALE GENOMIC DNA]</scope>
    <source>
        <strain evidence="10 11">DSM 12335</strain>
    </source>
</reference>
<feature type="transmembrane region" description="Helical" evidence="9">
    <location>
        <begin position="260"/>
        <end position="279"/>
    </location>
</feature>
<evidence type="ECO:0000256" key="2">
    <source>
        <dbReference type="ARBA" id="ARBA00022448"/>
    </source>
</evidence>
<sequence>MTDLLQLVFSGLAQGSIYGLAALGFVAIFSVREIVNLAQGEYTALAGLAAISGVAAGLPLLVAILVVVPLVVLVSVLIERVAIAPVRRMTPLVSIILTLGVSTAVKAVMLLIWGPEARSLARFPGSDFTLAGVSIRAQELWILGIAAAVGYAVVWFYEHTVRGKALRACAEQPVAARLVGISPKKATMIAFAIAGFVGAVAGVIGAPIYFASWEHGLTLGLKGFVAATLGGLVSFRVAFVGGLMLGVLENLVAFYGDTGFRDAVAFVVLVLVLVIRPQGLALRGTGVRV</sequence>
<keyword evidence="7 9" id="KW-0472">Membrane</keyword>
<dbReference type="InterPro" id="IPR052157">
    <property type="entry name" value="BCAA_transport_permease"/>
</dbReference>
<dbReference type="PANTHER" id="PTHR11795">
    <property type="entry name" value="BRANCHED-CHAIN AMINO ACID TRANSPORT SYSTEM PERMEASE PROTEIN LIVH"/>
    <property type="match status" value="1"/>
</dbReference>
<name>A0A542YSP9_9MICO</name>
<feature type="transmembrane region" description="Helical" evidence="9">
    <location>
        <begin position="140"/>
        <end position="157"/>
    </location>
</feature>
<evidence type="ECO:0000256" key="5">
    <source>
        <dbReference type="ARBA" id="ARBA00022970"/>
    </source>
</evidence>
<feature type="transmembrane region" description="Helical" evidence="9">
    <location>
        <begin position="186"/>
        <end position="211"/>
    </location>
</feature>
<evidence type="ECO:0000256" key="4">
    <source>
        <dbReference type="ARBA" id="ARBA00022692"/>
    </source>
</evidence>
<evidence type="ECO:0000256" key="3">
    <source>
        <dbReference type="ARBA" id="ARBA00022475"/>
    </source>
</evidence>
<dbReference type="OrthoDB" id="9807115at2"/>
<evidence type="ECO:0000256" key="1">
    <source>
        <dbReference type="ARBA" id="ARBA00004651"/>
    </source>
</evidence>
<comment type="subcellular location">
    <subcellularLocation>
        <location evidence="1">Cell membrane</location>
        <topology evidence="1">Multi-pass membrane protein</topology>
    </subcellularLocation>
</comment>
<dbReference type="EMBL" id="VFOP01000001">
    <property type="protein sequence ID" value="TQL51087.1"/>
    <property type="molecule type" value="Genomic_DNA"/>
</dbReference>
<protein>
    <submittedName>
        <fullName evidence="10">Amino acid/amide ABC transporter membrane protein 1 (HAAT family)</fullName>
    </submittedName>
</protein>
<comment type="caution">
    <text evidence="10">The sequence shown here is derived from an EMBL/GenBank/DDBJ whole genome shotgun (WGS) entry which is preliminary data.</text>
</comment>
<keyword evidence="2" id="KW-0813">Transport</keyword>
<dbReference type="RefSeq" id="WP_141785131.1">
    <property type="nucleotide sequence ID" value="NZ_BAAAIK010000007.1"/>
</dbReference>
<keyword evidence="11" id="KW-1185">Reference proteome</keyword>
<dbReference type="Proteomes" id="UP000319516">
    <property type="component" value="Unassembled WGS sequence"/>
</dbReference>
<proteinExistence type="inferred from homology"/>
<dbReference type="PANTHER" id="PTHR11795:SF450">
    <property type="entry name" value="ABC TRANSPORTER PERMEASE PROTEIN"/>
    <property type="match status" value="1"/>
</dbReference>
<evidence type="ECO:0000256" key="7">
    <source>
        <dbReference type="ARBA" id="ARBA00023136"/>
    </source>
</evidence>
<keyword evidence="4 9" id="KW-0812">Transmembrane</keyword>
<dbReference type="CDD" id="cd06582">
    <property type="entry name" value="TM_PBP1_LivH_like"/>
    <property type="match status" value="1"/>
</dbReference>
<gene>
    <name evidence="10" type="ORF">FB467_2221</name>
</gene>
<keyword evidence="5" id="KW-0029">Amino-acid transport</keyword>
<keyword evidence="3" id="KW-1003">Cell membrane</keyword>
<feature type="transmembrane region" description="Helical" evidence="9">
    <location>
        <begin position="90"/>
        <end position="113"/>
    </location>
</feature>
<organism evidence="10 11">
    <name type="scientific">Ornithinicoccus hortensis</name>
    <dbReference type="NCBI Taxonomy" id="82346"/>
    <lineage>
        <taxon>Bacteria</taxon>
        <taxon>Bacillati</taxon>
        <taxon>Actinomycetota</taxon>
        <taxon>Actinomycetes</taxon>
        <taxon>Micrococcales</taxon>
        <taxon>Intrasporangiaceae</taxon>
        <taxon>Ornithinicoccus</taxon>
    </lineage>
</organism>
<evidence type="ECO:0000256" key="8">
    <source>
        <dbReference type="ARBA" id="ARBA00037998"/>
    </source>
</evidence>
<dbReference type="InterPro" id="IPR001851">
    <property type="entry name" value="ABC_transp_permease"/>
</dbReference>
<keyword evidence="6 9" id="KW-1133">Transmembrane helix</keyword>
<dbReference type="GO" id="GO:0005886">
    <property type="term" value="C:plasma membrane"/>
    <property type="evidence" value="ECO:0007669"/>
    <property type="project" value="UniProtKB-SubCell"/>
</dbReference>
<evidence type="ECO:0000256" key="6">
    <source>
        <dbReference type="ARBA" id="ARBA00022989"/>
    </source>
</evidence>
<feature type="transmembrane region" description="Helical" evidence="9">
    <location>
        <begin position="223"/>
        <end position="248"/>
    </location>
</feature>
<comment type="similarity">
    <text evidence="8">Belongs to the binding-protein-dependent transport system permease family. LivHM subfamily.</text>
</comment>